<feature type="domain" description="Protein kinase" evidence="8">
    <location>
        <begin position="446"/>
        <end position="723"/>
    </location>
</feature>
<sequence length="763" mass="85498">MLNGSYTTKNSFFLFLFLFHLQILLYQAHSWVQAGYWFYGSGFPVSKIKTSLYTHLICAFAEVNSSTYQLSIPSDAEASFPSFTATLKHTNPSLVTLLSIGGGNSNYTVLSSMVSNASSRKSFIQSSIKVARSYGFQGLDLSWVSANTSNDLNNMGLLFQEWRAAAKSEAINSSSNTNQELILTAAVPYQPGSDFGSYPVESIRDNLNWVNVMDYDYYTPQSTNFTGAHSALYDPSSDVNTDTGIKRWIDSGVSASKLVLSLPFYGYAWKLRNQRENGIGAAATGPAITEGGDMTYKEIKDYVQRYGATVLYNATYVVNYCSVGSNWIGFDDAVAVKTKVSYAKEKKLGGYVVWQVPYDDDKWSLSSAAAQQVGGGKHHNWRLLVIILIIAVCIILLGFIIYYIRRRLVKPKGIINAARDAGHFPDCVPDVQAFSFCDIELATDSFSIENKLGQGGYGPVFKGILPDGREIAVKKLSKASTQGFEEFKNEVTLTARLQHVNLVRLLGFYIDREEQMLVYEYMPNKSLDYYLFDPIRRLLLDWSKRVAIIEGVTQGLLYLQEYSRLTIIHRDIKASNILLDSEMKPKISDFGMARIFSKDEQEANTAKIVGTYGYVPPEYLKKGLYSVKSDVYSFGVLLLQIISGKVTARYYGEHENLNLMECAYDLWKEGRGMEFADPFLNDKDSTCKILRCIQIGLLCVQEDANDRPSVLEISAMLRSETILATPKKPAFSTEKDLQVPDEFVMKQEYYSVNQATMSQIVAR</sequence>
<keyword evidence="3" id="KW-0547">Nucleotide-binding</keyword>
<dbReference type="Pfam" id="PF00704">
    <property type="entry name" value="Glyco_hydro_18"/>
    <property type="match status" value="1"/>
</dbReference>
<dbReference type="SUPFAM" id="SSF51445">
    <property type="entry name" value="(Trans)glycosidases"/>
    <property type="match status" value="1"/>
</dbReference>
<keyword evidence="4" id="KW-0418">Kinase</keyword>
<evidence type="ECO:0000313" key="10">
    <source>
        <dbReference type="EMBL" id="MED6146450.1"/>
    </source>
</evidence>
<evidence type="ECO:0000256" key="4">
    <source>
        <dbReference type="ARBA" id="ARBA00022777"/>
    </source>
</evidence>
<dbReference type="EMBL" id="JASCZI010090782">
    <property type="protein sequence ID" value="MED6146450.1"/>
    <property type="molecule type" value="Genomic_DNA"/>
</dbReference>
<keyword evidence="7" id="KW-0732">Signal</keyword>
<dbReference type="PROSITE" id="PS51910">
    <property type="entry name" value="GH18_2"/>
    <property type="match status" value="1"/>
</dbReference>
<evidence type="ECO:0000256" key="3">
    <source>
        <dbReference type="ARBA" id="ARBA00022741"/>
    </source>
</evidence>
<evidence type="ECO:0000256" key="1">
    <source>
        <dbReference type="ARBA" id="ARBA00022527"/>
    </source>
</evidence>
<dbReference type="InterPro" id="IPR017853">
    <property type="entry name" value="GH"/>
</dbReference>
<evidence type="ECO:0000259" key="9">
    <source>
        <dbReference type="PROSITE" id="PS51910"/>
    </source>
</evidence>
<name>A0ABU6TDK9_9FABA</name>
<evidence type="ECO:0000256" key="6">
    <source>
        <dbReference type="SAM" id="Phobius"/>
    </source>
</evidence>
<dbReference type="SUPFAM" id="SSF56112">
    <property type="entry name" value="Protein kinase-like (PK-like)"/>
    <property type="match status" value="1"/>
</dbReference>
<dbReference type="Gene3D" id="1.10.510.10">
    <property type="entry name" value="Transferase(Phosphotransferase) domain 1"/>
    <property type="match status" value="1"/>
</dbReference>
<dbReference type="Proteomes" id="UP001341840">
    <property type="component" value="Unassembled WGS sequence"/>
</dbReference>
<feature type="domain" description="GH18" evidence="9">
    <location>
        <begin position="31"/>
        <end position="376"/>
    </location>
</feature>
<evidence type="ECO:0000256" key="7">
    <source>
        <dbReference type="SAM" id="SignalP"/>
    </source>
</evidence>
<accession>A0ABU6TDK9</accession>
<keyword evidence="6" id="KW-0812">Transmembrane</keyword>
<keyword evidence="6" id="KW-0472">Membrane</keyword>
<dbReference type="InterPro" id="IPR029070">
    <property type="entry name" value="Chitinase_insertion_sf"/>
</dbReference>
<evidence type="ECO:0000313" key="11">
    <source>
        <dbReference type="Proteomes" id="UP001341840"/>
    </source>
</evidence>
<dbReference type="SMART" id="SM00636">
    <property type="entry name" value="Glyco_18"/>
    <property type="match status" value="1"/>
</dbReference>
<feature type="chain" id="PRO_5045412385" evidence="7">
    <location>
        <begin position="29"/>
        <end position="763"/>
    </location>
</feature>
<dbReference type="InterPro" id="IPR011583">
    <property type="entry name" value="Chitinase_II/V-like_cat"/>
</dbReference>
<evidence type="ECO:0000259" key="8">
    <source>
        <dbReference type="PROSITE" id="PS50011"/>
    </source>
</evidence>
<dbReference type="SUPFAM" id="SSF54556">
    <property type="entry name" value="Chitinase insertion domain"/>
    <property type="match status" value="1"/>
</dbReference>
<dbReference type="InterPro" id="IPR008271">
    <property type="entry name" value="Ser/Thr_kinase_AS"/>
</dbReference>
<dbReference type="Gene3D" id="3.20.20.80">
    <property type="entry name" value="Glycosidases"/>
    <property type="match status" value="1"/>
</dbReference>
<dbReference type="PROSITE" id="PS50011">
    <property type="entry name" value="PROTEIN_KINASE_DOM"/>
    <property type="match status" value="1"/>
</dbReference>
<dbReference type="InterPro" id="IPR011009">
    <property type="entry name" value="Kinase-like_dom_sf"/>
</dbReference>
<evidence type="ECO:0000256" key="2">
    <source>
        <dbReference type="ARBA" id="ARBA00022679"/>
    </source>
</evidence>
<feature type="transmembrane region" description="Helical" evidence="6">
    <location>
        <begin position="381"/>
        <end position="404"/>
    </location>
</feature>
<dbReference type="PANTHER" id="PTHR27002">
    <property type="entry name" value="RECEPTOR-LIKE SERINE/THREONINE-PROTEIN KINASE SD1-8"/>
    <property type="match status" value="1"/>
</dbReference>
<dbReference type="Gene3D" id="3.10.50.10">
    <property type="match status" value="1"/>
</dbReference>
<keyword evidence="11" id="KW-1185">Reference proteome</keyword>
<gene>
    <name evidence="10" type="ORF">PIB30_034564</name>
</gene>
<dbReference type="PROSITE" id="PS00108">
    <property type="entry name" value="PROTEIN_KINASE_ST"/>
    <property type="match status" value="1"/>
</dbReference>
<proteinExistence type="predicted"/>
<keyword evidence="6" id="KW-1133">Transmembrane helix</keyword>
<dbReference type="SMART" id="SM00220">
    <property type="entry name" value="S_TKc"/>
    <property type="match status" value="1"/>
</dbReference>
<keyword evidence="5" id="KW-0067">ATP-binding</keyword>
<evidence type="ECO:0000256" key="5">
    <source>
        <dbReference type="ARBA" id="ARBA00022840"/>
    </source>
</evidence>
<dbReference type="Gene3D" id="3.30.200.20">
    <property type="entry name" value="Phosphorylase Kinase, domain 1"/>
    <property type="match status" value="1"/>
</dbReference>
<organism evidence="10 11">
    <name type="scientific">Stylosanthes scabra</name>
    <dbReference type="NCBI Taxonomy" id="79078"/>
    <lineage>
        <taxon>Eukaryota</taxon>
        <taxon>Viridiplantae</taxon>
        <taxon>Streptophyta</taxon>
        <taxon>Embryophyta</taxon>
        <taxon>Tracheophyta</taxon>
        <taxon>Spermatophyta</taxon>
        <taxon>Magnoliopsida</taxon>
        <taxon>eudicotyledons</taxon>
        <taxon>Gunneridae</taxon>
        <taxon>Pentapetalae</taxon>
        <taxon>rosids</taxon>
        <taxon>fabids</taxon>
        <taxon>Fabales</taxon>
        <taxon>Fabaceae</taxon>
        <taxon>Papilionoideae</taxon>
        <taxon>50 kb inversion clade</taxon>
        <taxon>dalbergioids sensu lato</taxon>
        <taxon>Dalbergieae</taxon>
        <taxon>Pterocarpus clade</taxon>
        <taxon>Stylosanthes</taxon>
    </lineage>
</organism>
<dbReference type="CDD" id="cd02879">
    <property type="entry name" value="GH18_plant_chitinase_class_V"/>
    <property type="match status" value="1"/>
</dbReference>
<protein>
    <submittedName>
        <fullName evidence="10">Uncharacterized protein</fullName>
    </submittedName>
</protein>
<dbReference type="PANTHER" id="PTHR27002:SF1077">
    <property type="entry name" value="CYSTEINE-RICH RECEPTOR-LIKE PROTEIN KINASE 4"/>
    <property type="match status" value="1"/>
</dbReference>
<dbReference type="InterPro" id="IPR001223">
    <property type="entry name" value="Glyco_hydro18_cat"/>
</dbReference>
<keyword evidence="2" id="KW-0808">Transferase</keyword>
<comment type="caution">
    <text evidence="10">The sequence shown here is derived from an EMBL/GenBank/DDBJ whole genome shotgun (WGS) entry which is preliminary data.</text>
</comment>
<feature type="signal peptide" evidence="7">
    <location>
        <begin position="1"/>
        <end position="28"/>
    </location>
</feature>
<dbReference type="InterPro" id="IPR000719">
    <property type="entry name" value="Prot_kinase_dom"/>
</dbReference>
<dbReference type="Pfam" id="PF00069">
    <property type="entry name" value="Pkinase"/>
    <property type="match status" value="1"/>
</dbReference>
<dbReference type="CDD" id="cd14066">
    <property type="entry name" value="STKc_IRAK"/>
    <property type="match status" value="1"/>
</dbReference>
<keyword evidence="1" id="KW-0723">Serine/threonine-protein kinase</keyword>
<reference evidence="10 11" key="1">
    <citation type="journal article" date="2023" name="Plants (Basel)">
        <title>Bridging the Gap: Combining Genomics and Transcriptomics Approaches to Understand Stylosanthes scabra, an Orphan Legume from the Brazilian Caatinga.</title>
        <authorList>
            <person name="Ferreira-Neto J.R.C."/>
            <person name="da Silva M.D."/>
            <person name="Binneck E."/>
            <person name="de Melo N.F."/>
            <person name="da Silva R.H."/>
            <person name="de Melo A.L.T.M."/>
            <person name="Pandolfi V."/>
            <person name="Bustamante F.O."/>
            <person name="Brasileiro-Vidal A.C."/>
            <person name="Benko-Iseppon A.M."/>
        </authorList>
    </citation>
    <scope>NUCLEOTIDE SEQUENCE [LARGE SCALE GENOMIC DNA]</scope>
    <source>
        <tissue evidence="10">Leaves</tissue>
    </source>
</reference>